<keyword evidence="1" id="KW-0732">Signal</keyword>
<evidence type="ECO:0000313" key="3">
    <source>
        <dbReference type="EMBL" id="SIS99621.1"/>
    </source>
</evidence>
<feature type="domain" description="DUF4397" evidence="2">
    <location>
        <begin position="29"/>
        <end position="141"/>
    </location>
</feature>
<dbReference type="AlphaFoldDB" id="A0A1N7NMW7"/>
<dbReference type="RefSeq" id="WP_068437220.1">
    <property type="nucleotide sequence ID" value="NZ_FTOH01000007.1"/>
</dbReference>
<dbReference type="InterPro" id="IPR025510">
    <property type="entry name" value="DUF4397"/>
</dbReference>
<evidence type="ECO:0000259" key="2">
    <source>
        <dbReference type="Pfam" id="PF14344"/>
    </source>
</evidence>
<proteinExistence type="predicted"/>
<dbReference type="STRING" id="484498.SAMN05421686_107135"/>
<reference evidence="4" key="1">
    <citation type="submission" date="2017-01" db="EMBL/GenBank/DDBJ databases">
        <authorList>
            <person name="Varghese N."/>
            <person name="Submissions S."/>
        </authorList>
    </citation>
    <scope>NUCLEOTIDE SEQUENCE [LARGE SCALE GENOMIC DNA]</scope>
    <source>
        <strain evidence="4">DSM 24913</strain>
    </source>
</reference>
<dbReference type="OrthoDB" id="9783299at2"/>
<name>A0A1N7NMW7_9GAMM</name>
<dbReference type="Pfam" id="PF14344">
    <property type="entry name" value="DUF4397"/>
    <property type="match status" value="2"/>
</dbReference>
<evidence type="ECO:0000313" key="4">
    <source>
        <dbReference type="Proteomes" id="UP000185639"/>
    </source>
</evidence>
<feature type="signal peptide" evidence="1">
    <location>
        <begin position="1"/>
        <end position="17"/>
    </location>
</feature>
<dbReference type="Proteomes" id="UP000185639">
    <property type="component" value="Unassembled WGS sequence"/>
</dbReference>
<sequence length="443" mass="45576">MNYIKPLALTTIAAALAACGGDDSNDDQAYLRVLHASADAPNVDVALNGDVVLRDVSFQQGTGYLEIEDGLTTVEILVAGTETVAFSTEVDLMDNGYYSVIAINDVAELDLKVIDDTATYTDGDADVTVVHAATVADDVDIFVTAPGDDPDTSADTPALDGVPFEANATLEAVAAGDYEVFIGGDESEELVYASGELNVAGDIALVAVNSIKGRSPVSLIAWSDSGATTVLDNSAELRVVHAVDDIDVDVFANGELFIDGFTYQSVNGYTVLDPGTVSVAIAADDQGLGNALANLSGDLTLERGESYTVIASGDSGAVTDAQLIVLTDTRAAEDASNGYVRLVHASSATAADPVDIFVYENGMTQPQSPTFADVEQGQDTGYVALSPATYTVDIAADDTTSPAISGLDSLPFAAGDVKTAIAIGDSSGLDALLLNDKRGSGVE</sequence>
<accession>A0A1N7NMW7</accession>
<organism evidence="3 4">
    <name type="scientific">Thalassolituus maritimus</name>
    <dbReference type="NCBI Taxonomy" id="484498"/>
    <lineage>
        <taxon>Bacteria</taxon>
        <taxon>Pseudomonadati</taxon>
        <taxon>Pseudomonadota</taxon>
        <taxon>Gammaproteobacteria</taxon>
        <taxon>Oceanospirillales</taxon>
        <taxon>Oceanospirillaceae</taxon>
        <taxon>Thalassolituus</taxon>
    </lineage>
</organism>
<keyword evidence="4" id="KW-1185">Reference proteome</keyword>
<gene>
    <name evidence="3" type="ORF">SAMN05421686_107135</name>
</gene>
<evidence type="ECO:0000256" key="1">
    <source>
        <dbReference type="SAM" id="SignalP"/>
    </source>
</evidence>
<feature type="domain" description="DUF4397" evidence="2">
    <location>
        <begin position="235"/>
        <end position="350"/>
    </location>
</feature>
<feature type="chain" id="PRO_5009943670" description="DUF4397 domain-containing protein" evidence="1">
    <location>
        <begin position="18"/>
        <end position="443"/>
    </location>
</feature>
<dbReference type="EMBL" id="FTOH01000007">
    <property type="protein sequence ID" value="SIS99621.1"/>
    <property type="molecule type" value="Genomic_DNA"/>
</dbReference>
<dbReference type="PROSITE" id="PS51257">
    <property type="entry name" value="PROKAR_LIPOPROTEIN"/>
    <property type="match status" value="1"/>
</dbReference>
<protein>
    <recommendedName>
        <fullName evidence="2">DUF4397 domain-containing protein</fullName>
    </recommendedName>
</protein>